<dbReference type="PANTHER" id="PTHR10285">
    <property type="entry name" value="URIDINE KINASE"/>
    <property type="match status" value="1"/>
</dbReference>
<dbReference type="InterPro" id="IPR000764">
    <property type="entry name" value="Uridine_kinase-like"/>
</dbReference>
<accession>A0A6U0T9P0</accession>
<keyword evidence="3 5" id="KW-0547">Nucleotide-binding</keyword>
<gene>
    <name evidence="9" type="ORF">PPYR1160_LOCUS528</name>
    <name evidence="10" type="ORF">PPYR1160_LOCUS529</name>
</gene>
<evidence type="ECO:0000256" key="2">
    <source>
        <dbReference type="ARBA" id="ARBA00022679"/>
    </source>
</evidence>
<dbReference type="CDD" id="cd02023">
    <property type="entry name" value="UMPK"/>
    <property type="match status" value="1"/>
</dbReference>
<dbReference type="InterPro" id="IPR027417">
    <property type="entry name" value="P-loop_NTPase"/>
</dbReference>
<dbReference type="PRINTS" id="PR00988">
    <property type="entry name" value="URIDINKINASE"/>
</dbReference>
<evidence type="ECO:0000256" key="4">
    <source>
        <dbReference type="ARBA" id="ARBA00022777"/>
    </source>
</evidence>
<dbReference type="SUPFAM" id="SSF52540">
    <property type="entry name" value="P-loop containing nucleoside triphosphate hydrolases"/>
    <property type="match status" value="1"/>
</dbReference>
<comment type="pathway">
    <text evidence="1 5">Pyrimidine metabolism; UMP biosynthesis via salvage pathway; UMP from uridine: step 1/1.</text>
</comment>
<dbReference type="InterPro" id="IPR006083">
    <property type="entry name" value="PRK/URK"/>
</dbReference>
<comment type="pathway">
    <text evidence="5">Pyrimidine metabolism; CTP biosynthesis via salvage pathway; CTP from cytidine: step 1/3.</text>
</comment>
<evidence type="ECO:0000256" key="6">
    <source>
        <dbReference type="SAM" id="MobiDB-lite"/>
    </source>
</evidence>
<dbReference type="GO" id="GO:0004849">
    <property type="term" value="F:uridine kinase activity"/>
    <property type="evidence" value="ECO:0007669"/>
    <property type="project" value="UniProtKB-EC"/>
</dbReference>
<dbReference type="EMBL" id="HBEA01000679">
    <property type="protein sequence ID" value="CAD8251037.1"/>
    <property type="molecule type" value="Transcribed_RNA"/>
</dbReference>
<name>A0A6U0T9P0_9STRA</name>
<dbReference type="NCBIfam" id="TIGR00235">
    <property type="entry name" value="udk"/>
    <property type="match status" value="1"/>
</dbReference>
<dbReference type="UniPathway" id="UPA00574">
    <property type="reaction ID" value="UER00637"/>
</dbReference>
<organism evidence="9">
    <name type="scientific">Pinguiococcus pyrenoidosus</name>
    <dbReference type="NCBI Taxonomy" id="172671"/>
    <lineage>
        <taxon>Eukaryota</taxon>
        <taxon>Sar</taxon>
        <taxon>Stramenopiles</taxon>
        <taxon>Ochrophyta</taxon>
        <taxon>Pinguiophyceae</taxon>
        <taxon>Pinguiochrysidales</taxon>
        <taxon>Pinguiochrysidaceae</taxon>
        <taxon>Pinguiococcus</taxon>
    </lineage>
</organism>
<evidence type="ECO:0000259" key="8">
    <source>
        <dbReference type="Pfam" id="PF00485"/>
    </source>
</evidence>
<feature type="transmembrane region" description="Helical" evidence="7">
    <location>
        <begin position="23"/>
        <end position="47"/>
    </location>
</feature>
<evidence type="ECO:0000256" key="3">
    <source>
        <dbReference type="ARBA" id="ARBA00022741"/>
    </source>
</evidence>
<dbReference type="Pfam" id="PF00485">
    <property type="entry name" value="PRK"/>
    <property type="match status" value="1"/>
</dbReference>
<protein>
    <recommendedName>
        <fullName evidence="5">Uridine kinase</fullName>
        <ecNumber evidence="5">2.7.1.48</ecNumber>
    </recommendedName>
</protein>
<evidence type="ECO:0000256" key="7">
    <source>
        <dbReference type="SAM" id="Phobius"/>
    </source>
</evidence>
<dbReference type="GO" id="GO:0044206">
    <property type="term" value="P:UMP salvage"/>
    <property type="evidence" value="ECO:0007669"/>
    <property type="project" value="UniProtKB-UniPathway"/>
</dbReference>
<evidence type="ECO:0000256" key="5">
    <source>
        <dbReference type="RuleBase" id="RU003825"/>
    </source>
</evidence>
<keyword evidence="2 5" id="KW-0808">Transferase</keyword>
<dbReference type="NCBIfam" id="NF004018">
    <property type="entry name" value="PRK05480.1"/>
    <property type="match status" value="1"/>
</dbReference>
<evidence type="ECO:0000256" key="1">
    <source>
        <dbReference type="ARBA" id="ARBA00004690"/>
    </source>
</evidence>
<keyword evidence="4 5" id="KW-0418">Kinase</keyword>
<dbReference type="UniPathway" id="UPA00579">
    <property type="reaction ID" value="UER00640"/>
</dbReference>
<comment type="catalytic activity">
    <reaction evidence="5">
        <text>cytidine + ATP = CMP + ADP + H(+)</text>
        <dbReference type="Rhea" id="RHEA:24674"/>
        <dbReference type="ChEBI" id="CHEBI:15378"/>
        <dbReference type="ChEBI" id="CHEBI:17562"/>
        <dbReference type="ChEBI" id="CHEBI:30616"/>
        <dbReference type="ChEBI" id="CHEBI:60377"/>
        <dbReference type="ChEBI" id="CHEBI:456216"/>
        <dbReference type="EC" id="2.7.1.48"/>
    </reaction>
</comment>
<feature type="region of interest" description="Disordered" evidence="6">
    <location>
        <begin position="59"/>
        <end position="111"/>
    </location>
</feature>
<keyword evidence="7" id="KW-1133">Transmembrane helix</keyword>
<dbReference type="Gene3D" id="3.40.50.300">
    <property type="entry name" value="P-loop containing nucleotide triphosphate hydrolases"/>
    <property type="match status" value="1"/>
</dbReference>
<sequence>MLTRWFGRLFRQERLAMADRREVLSFVLGCGTMGVAATMAFAAYQLWLQRQALSQELESLKRGTSRSGSGGSRLQHPALRLSGGDLETSTLPPPRTAGEVMRQQTATKDRKDVPRLTLEQAEDQVSEFKPMADCISKSLDKTLGGYGVKPVVVAIAGGSGSGKTTLASAIFDELGEDHITFIGHGNYYRDLGHLPEEEREHQNFDHPDALETDLLYEHILRLTRGESVELPTYDFQSHRRMTGPGSTISATPRPIVLVEGVLVFTHASLLELFDIKIFVDTDADTRFIRRMLRDVRERGRSVSSVVDQYLSFVRPMHIKFVEPSKREADIIVPVGLNSVALDLLISRLRVAISDHDRALRAR</sequence>
<dbReference type="GO" id="GO:0044211">
    <property type="term" value="P:CTP salvage"/>
    <property type="evidence" value="ECO:0007669"/>
    <property type="project" value="UniProtKB-UniPathway"/>
</dbReference>
<dbReference type="EMBL" id="HBEA01000680">
    <property type="protein sequence ID" value="CAD8251038.1"/>
    <property type="molecule type" value="Transcribed_RNA"/>
</dbReference>
<dbReference type="AlphaFoldDB" id="A0A6U0T9P0"/>
<evidence type="ECO:0000313" key="10">
    <source>
        <dbReference type="EMBL" id="CAD8251038.1"/>
    </source>
</evidence>
<dbReference type="GO" id="GO:0005524">
    <property type="term" value="F:ATP binding"/>
    <property type="evidence" value="ECO:0007669"/>
    <property type="project" value="UniProtKB-KW"/>
</dbReference>
<keyword evidence="7" id="KW-0472">Membrane</keyword>
<keyword evidence="5" id="KW-0067">ATP-binding</keyword>
<reference evidence="9" key="1">
    <citation type="submission" date="2021-01" db="EMBL/GenBank/DDBJ databases">
        <authorList>
            <person name="Corre E."/>
            <person name="Pelletier E."/>
            <person name="Niang G."/>
            <person name="Scheremetjew M."/>
            <person name="Finn R."/>
            <person name="Kale V."/>
            <person name="Holt S."/>
            <person name="Cochrane G."/>
            <person name="Meng A."/>
            <person name="Brown T."/>
            <person name="Cohen L."/>
        </authorList>
    </citation>
    <scope>NUCLEOTIDE SEQUENCE</scope>
    <source>
        <strain evidence="9">CCMP2078</strain>
    </source>
</reference>
<comment type="similarity">
    <text evidence="5">Belongs to the uridine kinase family.</text>
</comment>
<proteinExistence type="inferred from homology"/>
<dbReference type="EC" id="2.7.1.48" evidence="5"/>
<feature type="domain" description="Phosphoribulokinase/uridine kinase" evidence="8">
    <location>
        <begin position="152"/>
        <end position="335"/>
    </location>
</feature>
<keyword evidence="7" id="KW-0812">Transmembrane</keyword>
<comment type="catalytic activity">
    <reaction evidence="5">
        <text>uridine + ATP = UMP + ADP + H(+)</text>
        <dbReference type="Rhea" id="RHEA:16825"/>
        <dbReference type="ChEBI" id="CHEBI:15378"/>
        <dbReference type="ChEBI" id="CHEBI:16704"/>
        <dbReference type="ChEBI" id="CHEBI:30616"/>
        <dbReference type="ChEBI" id="CHEBI:57865"/>
        <dbReference type="ChEBI" id="CHEBI:456216"/>
        <dbReference type="EC" id="2.7.1.48"/>
    </reaction>
</comment>
<evidence type="ECO:0000313" key="9">
    <source>
        <dbReference type="EMBL" id="CAD8251037.1"/>
    </source>
</evidence>